<organism evidence="1 2">
    <name type="scientific">Streptomyces caelestis</name>
    <dbReference type="NCBI Taxonomy" id="36816"/>
    <lineage>
        <taxon>Bacteria</taxon>
        <taxon>Bacillati</taxon>
        <taxon>Actinomycetota</taxon>
        <taxon>Actinomycetes</taxon>
        <taxon>Kitasatosporales</taxon>
        <taxon>Streptomycetaceae</taxon>
        <taxon>Streptomyces</taxon>
    </lineage>
</organism>
<comment type="caution">
    <text evidence="1">The sequence shown here is derived from an EMBL/GenBank/DDBJ whole genome shotgun (WGS) entry which is preliminary data.</text>
</comment>
<dbReference type="OrthoDB" id="4229654at2"/>
<sequence length="138" mass="14264">MNDATTVSGEIIPGSVIDQLLATVDCADGERALANNTLAEEAAYKYSLAYGLSGGRDLHHDAHSAGIDNLLGHAVPAAVAFALHHLGALLPDLTIEQWERLDAVATTLHLKICEDLTGANGTGDEPCAPADAVPDAVN</sequence>
<evidence type="ECO:0000313" key="1">
    <source>
        <dbReference type="EMBL" id="KOT46694.1"/>
    </source>
</evidence>
<dbReference type="RefSeq" id="WP_030819716.1">
    <property type="nucleotide sequence ID" value="NZ_LGCN01000001.1"/>
</dbReference>
<reference evidence="1 2" key="1">
    <citation type="submission" date="2015-07" db="EMBL/GenBank/DDBJ databases">
        <authorList>
            <person name="Noorani M."/>
        </authorList>
    </citation>
    <scope>NUCLEOTIDE SEQUENCE [LARGE SCALE GENOMIC DNA]</scope>
    <source>
        <strain evidence="1 2">NRRL B-24567</strain>
    </source>
</reference>
<protein>
    <submittedName>
        <fullName evidence="1">Uncharacterized protein</fullName>
    </submittedName>
</protein>
<keyword evidence="2" id="KW-1185">Reference proteome</keyword>
<dbReference type="AlphaFoldDB" id="A0A0M9XB30"/>
<dbReference type="Proteomes" id="UP000037773">
    <property type="component" value="Unassembled WGS sequence"/>
</dbReference>
<name>A0A0M9XB30_9ACTN</name>
<accession>A0A0M9XB30</accession>
<dbReference type="PATRIC" id="fig|36816.3.peg.46"/>
<dbReference type="EMBL" id="LGCN01000001">
    <property type="protein sequence ID" value="KOT46694.1"/>
    <property type="molecule type" value="Genomic_DNA"/>
</dbReference>
<proteinExistence type="predicted"/>
<gene>
    <name evidence="1" type="ORF">ADK41_00220</name>
</gene>
<evidence type="ECO:0000313" key="2">
    <source>
        <dbReference type="Proteomes" id="UP000037773"/>
    </source>
</evidence>